<gene>
    <name evidence="2" type="ORF">M5D96_012599</name>
</gene>
<dbReference type="AlphaFoldDB" id="A0A9Q0BJC5"/>
<dbReference type="EMBL" id="JAMKOV010000065">
    <property type="protein sequence ID" value="KAI8034637.1"/>
    <property type="molecule type" value="Genomic_DNA"/>
</dbReference>
<reference evidence="2" key="1">
    <citation type="journal article" date="2023" name="Genome Biol. Evol.">
        <title>Long-read-based Genome Assembly of Drosophila gunungcola Reveals Fewer Chemosensory Genes in Flower-breeding Species.</title>
        <authorList>
            <person name="Negi A."/>
            <person name="Liao B.Y."/>
            <person name="Yeh S.D."/>
        </authorList>
    </citation>
    <scope>NUCLEOTIDE SEQUENCE</scope>
    <source>
        <strain evidence="2">Sukarami</strain>
    </source>
</reference>
<evidence type="ECO:0000313" key="3">
    <source>
        <dbReference type="Proteomes" id="UP001059596"/>
    </source>
</evidence>
<feature type="non-terminal residue" evidence="2">
    <location>
        <position position="1"/>
    </location>
</feature>
<comment type="caution">
    <text evidence="2">The sequence shown here is derived from an EMBL/GenBank/DDBJ whole genome shotgun (WGS) entry which is preliminary data.</text>
</comment>
<feature type="compositionally biased region" description="Basic and acidic residues" evidence="1">
    <location>
        <begin position="83"/>
        <end position="95"/>
    </location>
</feature>
<dbReference type="Proteomes" id="UP001059596">
    <property type="component" value="Unassembled WGS sequence"/>
</dbReference>
<sequence length="95" mass="10752">PWTSQEQPWAQGLRSRDPIRVVAHLICCGFTPQAKRQLATRATAPAKATKRRAICTSICGNKTPARRRPKKKTKNNRKRKAREGKGDKANNQKDF</sequence>
<evidence type="ECO:0000256" key="1">
    <source>
        <dbReference type="SAM" id="MobiDB-lite"/>
    </source>
</evidence>
<feature type="compositionally biased region" description="Basic residues" evidence="1">
    <location>
        <begin position="64"/>
        <end position="82"/>
    </location>
</feature>
<feature type="region of interest" description="Disordered" evidence="1">
    <location>
        <begin position="41"/>
        <end position="95"/>
    </location>
</feature>
<keyword evidence="3" id="KW-1185">Reference proteome</keyword>
<accession>A0A9Q0BJC5</accession>
<protein>
    <submittedName>
        <fullName evidence="2">Uncharacterized protein</fullName>
    </submittedName>
</protein>
<evidence type="ECO:0000313" key="2">
    <source>
        <dbReference type="EMBL" id="KAI8034637.1"/>
    </source>
</evidence>
<organism evidence="2 3">
    <name type="scientific">Drosophila gunungcola</name>
    <name type="common">fruit fly</name>
    <dbReference type="NCBI Taxonomy" id="103775"/>
    <lineage>
        <taxon>Eukaryota</taxon>
        <taxon>Metazoa</taxon>
        <taxon>Ecdysozoa</taxon>
        <taxon>Arthropoda</taxon>
        <taxon>Hexapoda</taxon>
        <taxon>Insecta</taxon>
        <taxon>Pterygota</taxon>
        <taxon>Neoptera</taxon>
        <taxon>Endopterygota</taxon>
        <taxon>Diptera</taxon>
        <taxon>Brachycera</taxon>
        <taxon>Muscomorpha</taxon>
        <taxon>Ephydroidea</taxon>
        <taxon>Drosophilidae</taxon>
        <taxon>Drosophila</taxon>
        <taxon>Sophophora</taxon>
    </lineage>
</organism>
<name>A0A9Q0BJC5_9MUSC</name>
<proteinExistence type="predicted"/>